<protein>
    <submittedName>
        <fullName evidence="2">Crp/Fnr family transcriptional regulator</fullName>
    </submittedName>
</protein>
<dbReference type="InterPro" id="IPR014710">
    <property type="entry name" value="RmlC-like_jellyroll"/>
</dbReference>
<dbReference type="InterPro" id="IPR000595">
    <property type="entry name" value="cNMP-bd_dom"/>
</dbReference>
<dbReference type="RefSeq" id="WP_208175863.1">
    <property type="nucleotide sequence ID" value="NZ_JAGETZ010000006.1"/>
</dbReference>
<dbReference type="PANTHER" id="PTHR24567:SF76">
    <property type="entry name" value="CYCLIC NUCLEOTIDE-BINDING DOMAIN PROTEIN"/>
    <property type="match status" value="1"/>
</dbReference>
<sequence>MQQQLREHLEQIVSLTDEEFALVLAQFTSRQLRKHQFLIREGERVREMYFVVTGLLKLVHTDATGRAHVVSFALEDWWEGDFAAYLAQTPATLSLQCLEDTAVWCLPLEGYDYLCRQLPQMARFFLVKFTRGGVAAQQRILSLLALPARERYELLLRQYPTLPQRVSKTLLAAYLGLSRETLSRLVEPGRVPKIVR</sequence>
<dbReference type="CDD" id="cd00038">
    <property type="entry name" value="CAP_ED"/>
    <property type="match status" value="1"/>
</dbReference>
<proteinExistence type="predicted"/>
<dbReference type="PROSITE" id="PS50042">
    <property type="entry name" value="CNMP_BINDING_3"/>
    <property type="match status" value="1"/>
</dbReference>
<reference evidence="2 3" key="1">
    <citation type="submission" date="2021-03" db="EMBL/GenBank/DDBJ databases">
        <authorList>
            <person name="Kim M.K."/>
        </authorList>
    </citation>
    <scope>NUCLEOTIDE SEQUENCE [LARGE SCALE GENOMIC DNA]</scope>
    <source>
        <strain evidence="2 3">BT442</strain>
    </source>
</reference>
<accession>A0ABS3QG46</accession>
<dbReference type="PANTHER" id="PTHR24567">
    <property type="entry name" value="CRP FAMILY TRANSCRIPTIONAL REGULATORY PROTEIN"/>
    <property type="match status" value="1"/>
</dbReference>
<evidence type="ECO:0000259" key="1">
    <source>
        <dbReference type="PROSITE" id="PS50042"/>
    </source>
</evidence>
<dbReference type="Proteomes" id="UP000664369">
    <property type="component" value="Unassembled WGS sequence"/>
</dbReference>
<comment type="caution">
    <text evidence="2">The sequence shown here is derived from an EMBL/GenBank/DDBJ whole genome shotgun (WGS) entry which is preliminary data.</text>
</comment>
<name>A0ABS3QG46_9BACT</name>
<dbReference type="Pfam" id="PF00027">
    <property type="entry name" value="cNMP_binding"/>
    <property type="match status" value="1"/>
</dbReference>
<evidence type="ECO:0000313" key="3">
    <source>
        <dbReference type="Proteomes" id="UP000664369"/>
    </source>
</evidence>
<dbReference type="InterPro" id="IPR018490">
    <property type="entry name" value="cNMP-bd_dom_sf"/>
</dbReference>
<dbReference type="EMBL" id="JAGETZ010000006">
    <property type="protein sequence ID" value="MBO2010226.1"/>
    <property type="molecule type" value="Genomic_DNA"/>
</dbReference>
<gene>
    <name evidence="2" type="ORF">J4E00_14285</name>
</gene>
<organism evidence="2 3">
    <name type="scientific">Hymenobacter negativus</name>
    <dbReference type="NCBI Taxonomy" id="2795026"/>
    <lineage>
        <taxon>Bacteria</taxon>
        <taxon>Pseudomonadati</taxon>
        <taxon>Bacteroidota</taxon>
        <taxon>Cytophagia</taxon>
        <taxon>Cytophagales</taxon>
        <taxon>Hymenobacteraceae</taxon>
        <taxon>Hymenobacter</taxon>
    </lineage>
</organism>
<feature type="domain" description="Cyclic nucleotide-binding" evidence="1">
    <location>
        <begin position="11"/>
        <end position="132"/>
    </location>
</feature>
<dbReference type="SUPFAM" id="SSF51206">
    <property type="entry name" value="cAMP-binding domain-like"/>
    <property type="match status" value="1"/>
</dbReference>
<keyword evidence="3" id="KW-1185">Reference proteome</keyword>
<dbReference type="Gene3D" id="2.60.120.10">
    <property type="entry name" value="Jelly Rolls"/>
    <property type="match status" value="1"/>
</dbReference>
<evidence type="ECO:0000313" key="2">
    <source>
        <dbReference type="EMBL" id="MBO2010226.1"/>
    </source>
</evidence>
<dbReference type="InterPro" id="IPR050397">
    <property type="entry name" value="Env_Response_Regulators"/>
</dbReference>